<evidence type="ECO:0000256" key="1">
    <source>
        <dbReference type="ARBA" id="ARBA00008396"/>
    </source>
</evidence>
<dbReference type="GO" id="GO:0003677">
    <property type="term" value="F:DNA binding"/>
    <property type="evidence" value="ECO:0007669"/>
    <property type="project" value="UniProtKB-KW"/>
</dbReference>
<accession>A0A6S6UGD4</accession>
<reference evidence="7" key="1">
    <citation type="submission" date="2020-01" db="EMBL/GenBank/DDBJ databases">
        <authorList>
            <person name="Meier V. D."/>
            <person name="Meier V D."/>
        </authorList>
    </citation>
    <scope>NUCLEOTIDE SEQUENCE</scope>
    <source>
        <strain evidence="7">HLG_WM_MAG_09</strain>
    </source>
</reference>
<evidence type="ECO:0000259" key="6">
    <source>
        <dbReference type="SMART" id="SM00363"/>
    </source>
</evidence>
<dbReference type="GO" id="GO:0003727">
    <property type="term" value="F:single-stranded RNA binding"/>
    <property type="evidence" value="ECO:0007669"/>
    <property type="project" value="InterPro"/>
</dbReference>
<sequence length="132" mass="15512">MAAGNEALSSVRLDKWLWAARFFKQRQMAVEAITGGHIHVNGDRVKPARPIRPGDELRIRKGVETWVVTVLGLNDKRRPAKEAVLLYQEDEHHKEQREENMEMRKLHGVNIPTRKPDKRQRRKLGEFKQNWE</sequence>
<dbReference type="SUPFAM" id="SSF55174">
    <property type="entry name" value="Alpha-L RNA-binding motif"/>
    <property type="match status" value="1"/>
</dbReference>
<dbReference type="PROSITE" id="PS50889">
    <property type="entry name" value="S4"/>
    <property type="match status" value="1"/>
</dbReference>
<evidence type="ECO:0000256" key="4">
    <source>
        <dbReference type="PIRNR" id="PIRNR016821"/>
    </source>
</evidence>
<dbReference type="EMBL" id="CACVAT010000542">
    <property type="protein sequence ID" value="CAA6829671.1"/>
    <property type="molecule type" value="Genomic_DNA"/>
</dbReference>
<gene>
    <name evidence="7" type="ORF">HELGO_WM23241</name>
</gene>
<evidence type="ECO:0000256" key="2">
    <source>
        <dbReference type="ARBA" id="ARBA00022884"/>
    </source>
</evidence>
<evidence type="ECO:0000256" key="5">
    <source>
        <dbReference type="SAM" id="MobiDB-lite"/>
    </source>
</evidence>
<feature type="compositionally biased region" description="Basic and acidic residues" evidence="5">
    <location>
        <begin position="91"/>
        <end position="105"/>
    </location>
</feature>
<keyword evidence="2 4" id="KW-0694">RNA-binding</keyword>
<keyword evidence="7" id="KW-0346">Stress response</keyword>
<feature type="domain" description="RNA-binding S4" evidence="6">
    <location>
        <begin position="11"/>
        <end position="72"/>
    </location>
</feature>
<dbReference type="Pfam" id="PF01479">
    <property type="entry name" value="S4"/>
    <property type="match status" value="1"/>
</dbReference>
<evidence type="ECO:0000313" key="7">
    <source>
        <dbReference type="EMBL" id="CAA6829671.1"/>
    </source>
</evidence>
<feature type="compositionally biased region" description="Basic and acidic residues" evidence="5">
    <location>
        <begin position="123"/>
        <end position="132"/>
    </location>
</feature>
<feature type="region of interest" description="Disordered" evidence="5">
    <location>
        <begin position="91"/>
        <end position="132"/>
    </location>
</feature>
<dbReference type="InterPro" id="IPR002942">
    <property type="entry name" value="S4_RNA-bd"/>
</dbReference>
<comment type="similarity">
    <text evidence="1 4">Belongs to the HSP15 family.</text>
</comment>
<dbReference type="CDD" id="cd00165">
    <property type="entry name" value="S4"/>
    <property type="match status" value="1"/>
</dbReference>
<dbReference type="GO" id="GO:0043023">
    <property type="term" value="F:ribosomal large subunit binding"/>
    <property type="evidence" value="ECO:0007669"/>
    <property type="project" value="InterPro"/>
</dbReference>
<dbReference type="AlphaFoldDB" id="A0A6S6UGD4"/>
<name>A0A6S6UGD4_9GAMM</name>
<dbReference type="InterPro" id="IPR036986">
    <property type="entry name" value="S4_RNA-bd_sf"/>
</dbReference>
<keyword evidence="3 4" id="KW-0238">DNA-binding</keyword>
<dbReference type="PIRSF" id="PIRSF016821">
    <property type="entry name" value="HSP15"/>
    <property type="match status" value="1"/>
</dbReference>
<evidence type="ECO:0000256" key="3">
    <source>
        <dbReference type="ARBA" id="ARBA00023125"/>
    </source>
</evidence>
<organism evidence="7">
    <name type="scientific">uncultured Thiotrichaceae bacterium</name>
    <dbReference type="NCBI Taxonomy" id="298394"/>
    <lineage>
        <taxon>Bacteria</taxon>
        <taxon>Pseudomonadati</taxon>
        <taxon>Pseudomonadota</taxon>
        <taxon>Gammaproteobacteria</taxon>
        <taxon>Thiotrichales</taxon>
        <taxon>Thiotrichaceae</taxon>
        <taxon>environmental samples</taxon>
    </lineage>
</organism>
<proteinExistence type="inferred from homology"/>
<dbReference type="SMART" id="SM00363">
    <property type="entry name" value="S4"/>
    <property type="match status" value="1"/>
</dbReference>
<dbReference type="InterPro" id="IPR025708">
    <property type="entry name" value="HSP15"/>
</dbReference>
<dbReference type="Gene3D" id="3.10.290.10">
    <property type="entry name" value="RNA-binding S4 domain"/>
    <property type="match status" value="1"/>
</dbReference>
<protein>
    <recommendedName>
        <fullName evidence="4">Heat shock protein 15</fullName>
    </recommendedName>
</protein>
<dbReference type="GO" id="GO:0034605">
    <property type="term" value="P:cellular response to heat"/>
    <property type="evidence" value="ECO:0007669"/>
    <property type="project" value="InterPro"/>
</dbReference>